<name>A0A6C0BY09_9ZZZZ</name>
<evidence type="ECO:0000313" key="1">
    <source>
        <dbReference type="EMBL" id="QHS96429.1"/>
    </source>
</evidence>
<dbReference type="EMBL" id="MN739271">
    <property type="protein sequence ID" value="QHS96429.1"/>
    <property type="molecule type" value="Genomic_DNA"/>
</dbReference>
<accession>A0A6C0BY09</accession>
<organism evidence="1">
    <name type="scientific">viral metagenome</name>
    <dbReference type="NCBI Taxonomy" id="1070528"/>
    <lineage>
        <taxon>unclassified sequences</taxon>
        <taxon>metagenomes</taxon>
        <taxon>organismal metagenomes</taxon>
    </lineage>
</organism>
<dbReference type="SUPFAM" id="SSF53756">
    <property type="entry name" value="UDP-Glycosyltransferase/glycogen phosphorylase"/>
    <property type="match status" value="1"/>
</dbReference>
<sequence>MKLLIIEKWLHHKNHLGLDLMLQHILQNNDISYKYGTVNDLNPDNVDVVYSPATPINTALFPNITFIFGPHFSVFPNKMLSIINNIHRNCIYIQPSEWCVNIWGNMGVEQILPLKMMPFPVNTELFKPILDEKNKKNKVFIYFKRRNESELNILENYLRERKIQYEVFDYVKKYEENDYLKTLQEAKFGIVLGSHESQGFALQEAMACNVPLIVWNVTNMNQEVGSNHPSLPATSIPYWDERCGEYFTKWEEWENCFNVFLKNIKTGEKYKPREFIMENLSTVPCAERFMKLLN</sequence>
<evidence type="ECO:0008006" key="2">
    <source>
        <dbReference type="Google" id="ProtNLM"/>
    </source>
</evidence>
<dbReference type="Gene3D" id="3.40.50.2000">
    <property type="entry name" value="Glycogen Phosphorylase B"/>
    <property type="match status" value="1"/>
</dbReference>
<proteinExistence type="predicted"/>
<protein>
    <recommendedName>
        <fullName evidence="2">Glycosyl transferase family 1 domain-containing protein</fullName>
    </recommendedName>
</protein>
<reference evidence="1" key="1">
    <citation type="journal article" date="2020" name="Nature">
        <title>Giant virus diversity and host interactions through global metagenomics.</title>
        <authorList>
            <person name="Schulz F."/>
            <person name="Roux S."/>
            <person name="Paez-Espino D."/>
            <person name="Jungbluth S."/>
            <person name="Walsh D.A."/>
            <person name="Denef V.J."/>
            <person name="McMahon K.D."/>
            <person name="Konstantinidis K.T."/>
            <person name="Eloe-Fadrosh E.A."/>
            <person name="Kyrpides N.C."/>
            <person name="Woyke T."/>
        </authorList>
    </citation>
    <scope>NUCLEOTIDE SEQUENCE</scope>
    <source>
        <strain evidence="1">GVMAG-M-3300020166-18</strain>
    </source>
</reference>
<dbReference type="AlphaFoldDB" id="A0A6C0BY09"/>